<dbReference type="GO" id="GO:0042834">
    <property type="term" value="F:peptidoglycan binding"/>
    <property type="evidence" value="ECO:0007669"/>
    <property type="project" value="InterPro"/>
</dbReference>
<keyword evidence="5" id="KW-0812">Transmembrane</keyword>
<evidence type="ECO:0000256" key="8">
    <source>
        <dbReference type="SAM" id="MobiDB-lite"/>
    </source>
</evidence>
<dbReference type="GO" id="GO:0009279">
    <property type="term" value="C:cell outer membrane"/>
    <property type="evidence" value="ECO:0007669"/>
    <property type="project" value="UniProtKB-SubCell"/>
</dbReference>
<gene>
    <name evidence="11" type="ORF">DSCA_33390</name>
</gene>
<keyword evidence="7" id="KW-0998">Cell outer membrane</keyword>
<dbReference type="EMBL" id="AP021874">
    <property type="protein sequence ID" value="BBO69409.1"/>
    <property type="molecule type" value="Genomic_DNA"/>
</dbReference>
<dbReference type="KEGG" id="dalk:DSCA_33390"/>
<feature type="region of interest" description="Disordered" evidence="8">
    <location>
        <begin position="148"/>
        <end position="205"/>
    </location>
</feature>
<dbReference type="SUPFAM" id="SSF110997">
    <property type="entry name" value="Sporulation related repeat"/>
    <property type="match status" value="1"/>
</dbReference>
<dbReference type="Pfam" id="PF05036">
    <property type="entry name" value="SPOR"/>
    <property type="match status" value="1"/>
</dbReference>
<evidence type="ECO:0000256" key="9">
    <source>
        <dbReference type="SAM" id="SignalP"/>
    </source>
</evidence>
<dbReference type="Proteomes" id="UP000427906">
    <property type="component" value="Chromosome"/>
</dbReference>
<evidence type="ECO:0000256" key="4">
    <source>
        <dbReference type="ARBA" id="ARBA00022452"/>
    </source>
</evidence>
<evidence type="ECO:0000313" key="12">
    <source>
        <dbReference type="Proteomes" id="UP000427906"/>
    </source>
</evidence>
<dbReference type="GO" id="GO:1990281">
    <property type="term" value="C:efflux pump complex"/>
    <property type="evidence" value="ECO:0007669"/>
    <property type="project" value="TreeGrafter"/>
</dbReference>
<reference evidence="11 12" key="1">
    <citation type="submission" date="2019-11" db="EMBL/GenBank/DDBJ databases">
        <title>Comparative genomics of hydrocarbon-degrading Desulfosarcina strains.</title>
        <authorList>
            <person name="Watanabe M."/>
            <person name="Kojima H."/>
            <person name="Fukui M."/>
        </authorList>
    </citation>
    <scope>NUCLEOTIDE SEQUENCE [LARGE SCALE GENOMIC DNA]</scope>
    <source>
        <strain evidence="11 12">PL12</strain>
    </source>
</reference>
<evidence type="ECO:0000256" key="7">
    <source>
        <dbReference type="ARBA" id="ARBA00023237"/>
    </source>
</evidence>
<feature type="compositionally biased region" description="Basic and acidic residues" evidence="8">
    <location>
        <begin position="154"/>
        <end position="170"/>
    </location>
</feature>
<dbReference type="InterPro" id="IPR036680">
    <property type="entry name" value="SPOR-like_sf"/>
</dbReference>
<dbReference type="SUPFAM" id="SSF56954">
    <property type="entry name" value="Outer membrane efflux proteins (OEP)"/>
    <property type="match status" value="1"/>
</dbReference>
<name>A0A5K7YNF9_9BACT</name>
<dbReference type="Pfam" id="PF02321">
    <property type="entry name" value="OEP"/>
    <property type="match status" value="2"/>
</dbReference>
<comment type="subcellular location">
    <subcellularLocation>
        <location evidence="1">Cell outer membrane</location>
    </subcellularLocation>
</comment>
<keyword evidence="4" id="KW-1134">Transmembrane beta strand</keyword>
<sequence length="678" mass="74787">MLTTRKILGSFCIAVLLVLNTMAPASGGVDTPSARLEVADVNFGGNSPEPKDERFTLQVGAFKRMDRVEKALSRLEAKGCHAFYRYEDTGAKGMWYRVYAGSHTTREEALAAADQLKARGVVDSCIIRKVDTGGGPLSTTAAQGAAGLQAGLAKAEEREPAPIRTSRPDGDAQAAGPVKAPPDDVRDPVPAVSPPDAGGKNVPEREMAPVRLSLMDAILYSLKGNREIGVVAYEPEQAREDVENAESVYDPLLFADTTFRREPNLDSSVTDIVTSDEGISQAGIRKPLKTGGSLSTYLETRYEDLNNATFERRYKYIVAPTIELRQPLLKNRGGREERTAIQIASCQASISEENFRQKVIEIASSVASAYWKLFLYKEVVSINRQNLDMAEEVLRRETVRLARGISQQLDVERARSNVQTRRSTLLRSRENHRVAMDRLKLLLNWSQLKIDSDLPVMPVETPRTVTVHVNEREAIATALENRPEIIKAKQALLIREIDEDLSAHQRLPTLDAVGRYSLSGYGKDLDGAGNDMSPNDEDSWEVGLYFEWAIGNRSAGSVYRKKRLKRLQANGQLARIEDDVKLDVKRVLHGIAAARGEIEATRLARESAEKVVEGEFVRFDIGQAGNLELLRAQDLLAANSRSFIRAVVDYNIAMQELTRAQGTLPHGVTLEAAGRGSH</sequence>
<evidence type="ECO:0000256" key="1">
    <source>
        <dbReference type="ARBA" id="ARBA00004442"/>
    </source>
</evidence>
<keyword evidence="12" id="KW-1185">Reference proteome</keyword>
<keyword evidence="3" id="KW-0813">Transport</keyword>
<comment type="similarity">
    <text evidence="2">Belongs to the outer membrane factor (OMF) (TC 1.B.17) family.</text>
</comment>
<accession>A0A5K7YNF9</accession>
<organism evidence="11 12">
    <name type="scientific">Desulfosarcina alkanivorans</name>
    <dbReference type="NCBI Taxonomy" id="571177"/>
    <lineage>
        <taxon>Bacteria</taxon>
        <taxon>Pseudomonadati</taxon>
        <taxon>Thermodesulfobacteriota</taxon>
        <taxon>Desulfobacteria</taxon>
        <taxon>Desulfobacterales</taxon>
        <taxon>Desulfosarcinaceae</taxon>
        <taxon>Desulfosarcina</taxon>
    </lineage>
</organism>
<dbReference type="InterPro" id="IPR051906">
    <property type="entry name" value="TolC-like"/>
</dbReference>
<dbReference type="AlphaFoldDB" id="A0A5K7YNF9"/>
<dbReference type="PANTHER" id="PTHR30026:SF23">
    <property type="entry name" value="TO APRF-PUTATIVE OUTER MEMBRANE EFFLUX PROTEIN OR SECRETED ALKALINE PHOSPHATASE-RELATED"/>
    <property type="match status" value="1"/>
</dbReference>
<evidence type="ECO:0000313" key="11">
    <source>
        <dbReference type="EMBL" id="BBO69409.1"/>
    </source>
</evidence>
<proteinExistence type="inferred from homology"/>
<feature type="chain" id="PRO_5024378627" description="SPOR domain-containing protein" evidence="9">
    <location>
        <begin position="28"/>
        <end position="678"/>
    </location>
</feature>
<dbReference type="Gene3D" id="1.20.1600.10">
    <property type="entry name" value="Outer membrane efflux proteins (OEP)"/>
    <property type="match status" value="1"/>
</dbReference>
<evidence type="ECO:0000256" key="5">
    <source>
        <dbReference type="ARBA" id="ARBA00022692"/>
    </source>
</evidence>
<feature type="signal peptide" evidence="9">
    <location>
        <begin position="1"/>
        <end position="27"/>
    </location>
</feature>
<dbReference type="PANTHER" id="PTHR30026">
    <property type="entry name" value="OUTER MEMBRANE PROTEIN TOLC"/>
    <property type="match status" value="1"/>
</dbReference>
<keyword evidence="6" id="KW-0472">Membrane</keyword>
<dbReference type="GO" id="GO:0015562">
    <property type="term" value="F:efflux transmembrane transporter activity"/>
    <property type="evidence" value="ECO:0007669"/>
    <property type="project" value="InterPro"/>
</dbReference>
<feature type="compositionally biased region" description="Low complexity" evidence="8">
    <location>
        <begin position="188"/>
        <end position="197"/>
    </location>
</feature>
<dbReference type="InterPro" id="IPR003423">
    <property type="entry name" value="OMP_efflux"/>
</dbReference>
<protein>
    <recommendedName>
        <fullName evidence="10">SPOR domain-containing protein</fullName>
    </recommendedName>
</protein>
<evidence type="ECO:0000256" key="2">
    <source>
        <dbReference type="ARBA" id="ARBA00007613"/>
    </source>
</evidence>
<dbReference type="RefSeq" id="WP_167527816.1">
    <property type="nucleotide sequence ID" value="NZ_AP021874.1"/>
</dbReference>
<evidence type="ECO:0000259" key="10">
    <source>
        <dbReference type="PROSITE" id="PS51724"/>
    </source>
</evidence>
<feature type="domain" description="SPOR" evidence="10">
    <location>
        <begin position="49"/>
        <end position="129"/>
    </location>
</feature>
<dbReference type="PROSITE" id="PS51724">
    <property type="entry name" value="SPOR"/>
    <property type="match status" value="1"/>
</dbReference>
<dbReference type="Gene3D" id="3.30.70.1070">
    <property type="entry name" value="Sporulation related repeat"/>
    <property type="match status" value="1"/>
</dbReference>
<evidence type="ECO:0000256" key="6">
    <source>
        <dbReference type="ARBA" id="ARBA00023136"/>
    </source>
</evidence>
<evidence type="ECO:0000256" key="3">
    <source>
        <dbReference type="ARBA" id="ARBA00022448"/>
    </source>
</evidence>
<dbReference type="GO" id="GO:0015288">
    <property type="term" value="F:porin activity"/>
    <property type="evidence" value="ECO:0007669"/>
    <property type="project" value="TreeGrafter"/>
</dbReference>
<dbReference type="InterPro" id="IPR007730">
    <property type="entry name" value="SPOR-like_dom"/>
</dbReference>
<keyword evidence="9" id="KW-0732">Signal</keyword>